<proteinExistence type="predicted"/>
<reference evidence="1" key="1">
    <citation type="submission" date="2014-05" db="EMBL/GenBank/DDBJ databases">
        <authorList>
            <person name="Chronopoulou M."/>
        </authorList>
    </citation>
    <scope>NUCLEOTIDE SEQUENCE</scope>
    <source>
        <tissue evidence="1">Whole organism</tissue>
    </source>
</reference>
<organism evidence="1">
    <name type="scientific">Lepeophtheirus salmonis</name>
    <name type="common">Salmon louse</name>
    <name type="synonym">Caligus salmonis</name>
    <dbReference type="NCBI Taxonomy" id="72036"/>
    <lineage>
        <taxon>Eukaryota</taxon>
        <taxon>Metazoa</taxon>
        <taxon>Ecdysozoa</taxon>
        <taxon>Arthropoda</taxon>
        <taxon>Crustacea</taxon>
        <taxon>Multicrustacea</taxon>
        <taxon>Hexanauplia</taxon>
        <taxon>Copepoda</taxon>
        <taxon>Siphonostomatoida</taxon>
        <taxon>Caligidae</taxon>
        <taxon>Lepeophtheirus</taxon>
    </lineage>
</organism>
<evidence type="ECO:0000313" key="1">
    <source>
        <dbReference type="EMBL" id="CDW21880.1"/>
    </source>
</evidence>
<dbReference type="AlphaFoldDB" id="A0A0K2T7X4"/>
<protein>
    <submittedName>
        <fullName evidence="1">Uncharacterized protein</fullName>
    </submittedName>
</protein>
<dbReference type="EMBL" id="HACA01004519">
    <property type="protein sequence ID" value="CDW21880.1"/>
    <property type="molecule type" value="Transcribed_RNA"/>
</dbReference>
<name>A0A0K2T7X4_LEPSM</name>
<sequence length="24" mass="2802">MFILNFTPSPTRSYNISQQPIPYS</sequence>
<accession>A0A0K2T7X4</accession>